<gene>
    <name evidence="4" type="ORF">J8273_2919</name>
</gene>
<evidence type="ECO:0000256" key="2">
    <source>
        <dbReference type="ARBA" id="ARBA00022980"/>
    </source>
</evidence>
<keyword evidence="3" id="KW-0687">Ribonucleoprotein</keyword>
<reference evidence="4" key="1">
    <citation type="submission" date="2021-05" db="EMBL/GenBank/DDBJ databases">
        <title>A free-living protist that lacks canonical eukaryotic 1 DNA replication and segregation systems.</title>
        <authorList>
            <person name="Salas-Leiva D.E."/>
            <person name="Tromer E.C."/>
            <person name="Curtis B.A."/>
            <person name="Jerlstrom-Hultqvist J."/>
            <person name="Kolisko M."/>
            <person name="Yi Z."/>
            <person name="Salas-Leiva J.S."/>
            <person name="Gallot-Lavallee L."/>
            <person name="Kops G.J.P.L."/>
            <person name="Archibald J.M."/>
            <person name="Simpson A.G.B."/>
            <person name="Roger A.J."/>
        </authorList>
    </citation>
    <scope>NUCLEOTIDE SEQUENCE</scope>
    <source>
        <strain evidence="4">BICM</strain>
    </source>
</reference>
<comment type="similarity">
    <text evidence="1">Belongs to the eukaryotic ribosomal protein eL34 family.</text>
</comment>
<dbReference type="PRINTS" id="PR01250">
    <property type="entry name" value="RIBOSOMALL34"/>
</dbReference>
<dbReference type="GO" id="GO:1990904">
    <property type="term" value="C:ribonucleoprotein complex"/>
    <property type="evidence" value="ECO:0007669"/>
    <property type="project" value="UniProtKB-KW"/>
</dbReference>
<evidence type="ECO:0000313" key="5">
    <source>
        <dbReference type="Proteomes" id="UP000717585"/>
    </source>
</evidence>
<dbReference type="GO" id="GO:0003735">
    <property type="term" value="F:structural constituent of ribosome"/>
    <property type="evidence" value="ECO:0007669"/>
    <property type="project" value="InterPro"/>
</dbReference>
<organism evidence="4 5">
    <name type="scientific">Carpediemonas membranifera</name>
    <dbReference type="NCBI Taxonomy" id="201153"/>
    <lineage>
        <taxon>Eukaryota</taxon>
        <taxon>Metamonada</taxon>
        <taxon>Carpediemonas-like organisms</taxon>
        <taxon>Carpediemonas</taxon>
    </lineage>
</organism>
<dbReference type="GO" id="GO:0006412">
    <property type="term" value="P:translation"/>
    <property type="evidence" value="ECO:0007669"/>
    <property type="project" value="InterPro"/>
</dbReference>
<dbReference type="InterPro" id="IPR038562">
    <property type="entry name" value="Ribosomal_eL34_C_sf"/>
</dbReference>
<comment type="caution">
    <text evidence="4">The sequence shown here is derived from an EMBL/GenBank/DDBJ whole genome shotgun (WGS) entry which is preliminary data.</text>
</comment>
<dbReference type="AlphaFoldDB" id="A0A8J6BZB3"/>
<evidence type="ECO:0000313" key="4">
    <source>
        <dbReference type="EMBL" id="KAG9395361.1"/>
    </source>
</evidence>
<dbReference type="Pfam" id="PF01199">
    <property type="entry name" value="Ribosomal_L34e"/>
    <property type="match status" value="1"/>
</dbReference>
<dbReference type="EMBL" id="JAHDYR010000011">
    <property type="protein sequence ID" value="KAG9395361.1"/>
    <property type="molecule type" value="Genomic_DNA"/>
</dbReference>
<dbReference type="InterPro" id="IPR008195">
    <property type="entry name" value="Ribosomal_eL34"/>
</dbReference>
<dbReference type="Gene3D" id="6.20.370.70">
    <property type="match status" value="1"/>
</dbReference>
<dbReference type="PANTHER" id="PTHR10759">
    <property type="entry name" value="60S RIBOSOMAL PROTEIN L34"/>
    <property type="match status" value="1"/>
</dbReference>
<dbReference type="Gene3D" id="6.20.340.10">
    <property type="match status" value="1"/>
</dbReference>
<keyword evidence="2 4" id="KW-0689">Ribosomal protein</keyword>
<evidence type="ECO:0000256" key="1">
    <source>
        <dbReference type="ARBA" id="ARBA00009875"/>
    </source>
</evidence>
<keyword evidence="5" id="KW-1185">Reference proteome</keyword>
<dbReference type="Proteomes" id="UP000717585">
    <property type="component" value="Unassembled WGS sequence"/>
</dbReference>
<dbReference type="OrthoDB" id="277449at2759"/>
<protein>
    <submittedName>
        <fullName evidence="4">Ribosomal protein L34Ae</fullName>
    </submittedName>
</protein>
<accession>A0A8J6BZB3</accession>
<dbReference type="GO" id="GO:0005840">
    <property type="term" value="C:ribosome"/>
    <property type="evidence" value="ECO:0007669"/>
    <property type="project" value="UniProtKB-KW"/>
</dbReference>
<evidence type="ECO:0000256" key="3">
    <source>
        <dbReference type="ARBA" id="ARBA00023274"/>
    </source>
</evidence>
<proteinExistence type="inferred from homology"/>
<name>A0A8J6BZB3_9EUKA</name>
<sequence>MSDARVVYRRQCSYNTKGNKIRVRRTPGGRYVAGHLKKHTRATRCPVTGMILNGLPVMRPAQLHTASKSSKTVTRVYGGHLSHRAVRDRIVRAFLCEEARVAKAQAKAHAAAEAKASKKQTKRA</sequence>